<comment type="catalytic activity">
    <reaction evidence="11">
        <text>N-succinyl-(2S,6S)-2,6-diaminopimelate + H2O = (2S,6S)-2,6-diaminopimelate + succinate</text>
        <dbReference type="Rhea" id="RHEA:22608"/>
        <dbReference type="ChEBI" id="CHEBI:15377"/>
        <dbReference type="ChEBI" id="CHEBI:30031"/>
        <dbReference type="ChEBI" id="CHEBI:57609"/>
        <dbReference type="ChEBI" id="CHEBI:58087"/>
        <dbReference type="EC" id="3.5.1.18"/>
    </reaction>
</comment>
<dbReference type="InterPro" id="IPR011650">
    <property type="entry name" value="Peptidase_M20_dimer"/>
</dbReference>
<dbReference type="Gene3D" id="3.40.630.10">
    <property type="entry name" value="Zn peptidases"/>
    <property type="match status" value="2"/>
</dbReference>
<evidence type="ECO:0000256" key="3">
    <source>
        <dbReference type="ARBA" id="ARBA00005130"/>
    </source>
</evidence>
<dbReference type="EC" id="3.5.1.18" evidence="5"/>
<dbReference type="GO" id="GO:0009089">
    <property type="term" value="P:lysine biosynthetic process via diaminopimelate"/>
    <property type="evidence" value="ECO:0007669"/>
    <property type="project" value="UniProtKB-UniPathway"/>
</dbReference>
<dbReference type="Gene3D" id="3.30.70.360">
    <property type="match status" value="1"/>
</dbReference>
<dbReference type="AlphaFoldDB" id="A0A1H3HMR0"/>
<evidence type="ECO:0000256" key="8">
    <source>
        <dbReference type="ARBA" id="ARBA00022801"/>
    </source>
</evidence>
<evidence type="ECO:0000256" key="11">
    <source>
        <dbReference type="ARBA" id="ARBA00051301"/>
    </source>
</evidence>
<evidence type="ECO:0000256" key="5">
    <source>
        <dbReference type="ARBA" id="ARBA00011921"/>
    </source>
</evidence>
<evidence type="ECO:0000256" key="7">
    <source>
        <dbReference type="ARBA" id="ARBA00022723"/>
    </source>
</evidence>
<evidence type="ECO:0000256" key="4">
    <source>
        <dbReference type="ARBA" id="ARBA00006247"/>
    </source>
</evidence>
<organism evidence="13 14">
    <name type="scientific">Evansella caseinilytica</name>
    <dbReference type="NCBI Taxonomy" id="1503961"/>
    <lineage>
        <taxon>Bacteria</taxon>
        <taxon>Bacillati</taxon>
        <taxon>Bacillota</taxon>
        <taxon>Bacilli</taxon>
        <taxon>Bacillales</taxon>
        <taxon>Bacillaceae</taxon>
        <taxon>Evansella</taxon>
    </lineage>
</organism>
<comment type="similarity">
    <text evidence="4">Belongs to the peptidase M20A family.</text>
</comment>
<dbReference type="GO" id="GO:0009014">
    <property type="term" value="F:succinyl-diaminopimelate desuccinylase activity"/>
    <property type="evidence" value="ECO:0007669"/>
    <property type="project" value="UniProtKB-EC"/>
</dbReference>
<protein>
    <recommendedName>
        <fullName evidence="6">Probable succinyl-diaminopimelate desuccinylase</fullName>
        <ecNumber evidence="5">3.5.1.18</ecNumber>
    </recommendedName>
</protein>
<dbReference type="UniPathway" id="UPA00034">
    <property type="reaction ID" value="UER00021"/>
</dbReference>
<evidence type="ECO:0000256" key="10">
    <source>
        <dbReference type="ARBA" id="ARBA00023285"/>
    </source>
</evidence>
<evidence type="ECO:0000256" key="9">
    <source>
        <dbReference type="ARBA" id="ARBA00022833"/>
    </source>
</evidence>
<dbReference type="PANTHER" id="PTHR43808">
    <property type="entry name" value="ACETYLORNITHINE DEACETYLASE"/>
    <property type="match status" value="1"/>
</dbReference>
<reference evidence="14" key="1">
    <citation type="submission" date="2016-10" db="EMBL/GenBank/DDBJ databases">
        <authorList>
            <person name="Varghese N."/>
            <person name="Submissions S."/>
        </authorList>
    </citation>
    <scope>NUCLEOTIDE SEQUENCE [LARGE SCALE GENOMIC DNA]</scope>
    <source>
        <strain evidence="14">SP</strain>
    </source>
</reference>
<evidence type="ECO:0000256" key="6">
    <source>
        <dbReference type="ARBA" id="ARBA00016853"/>
    </source>
</evidence>
<evidence type="ECO:0000256" key="1">
    <source>
        <dbReference type="ARBA" id="ARBA00001941"/>
    </source>
</evidence>
<keyword evidence="9" id="KW-0862">Zinc</keyword>
<keyword evidence="8" id="KW-0378">Hydrolase</keyword>
<sequence>MSNELKQQVIEAVEAHQEELLQLCSYLIKIPSENPPGNTTPITKFIDKYLTGYGLETSWHEAEKDRWNLLSRFGSTSGKKLIFCGHTDVVPAGDLSRWDFPPFCGEIRDGWLLGRGASDMKAGLGGILFAAAMLKRLNIPLQGELCLAIVPDEETGGEFGVPWLLERQLISGDGCLIAEPSSPLHPTLGQKGSCWFKLTVFGEQAHGSLGPIAGKNAIADAILAIEKIKKVWDMEIKIPKEIQPIIDVSKKYMLENEREEYINILEKISINVGTIKGGTKSNVVPDTCEVEIDCRLPFGITKQEVIAFIHGELAPLKINYQLDEFGFRSNANYTPPEDPVCRAVVDNISFVTGSDAYGVMQWASSDARHFRNHNIPVLQYGPAYLPSIHNFNEKVKTEDIIRCAKVYAAAAVDFLNT</sequence>
<evidence type="ECO:0000313" key="13">
    <source>
        <dbReference type="EMBL" id="SDY16088.1"/>
    </source>
</evidence>
<name>A0A1H3HMR0_9BACI</name>
<dbReference type="OrthoDB" id="9792335at2"/>
<dbReference type="InterPro" id="IPR050072">
    <property type="entry name" value="Peptidase_M20A"/>
</dbReference>
<feature type="domain" description="Peptidase M20 dimerisation" evidence="12">
    <location>
        <begin position="189"/>
        <end position="316"/>
    </location>
</feature>
<dbReference type="InterPro" id="IPR001261">
    <property type="entry name" value="ArgE/DapE_CS"/>
</dbReference>
<keyword evidence="10" id="KW-0170">Cobalt</keyword>
<dbReference type="SUPFAM" id="SSF55031">
    <property type="entry name" value="Bacterial exopeptidase dimerisation domain"/>
    <property type="match status" value="1"/>
</dbReference>
<accession>A0A1H3HMR0</accession>
<dbReference type="InterPro" id="IPR010182">
    <property type="entry name" value="ArgE/DapE"/>
</dbReference>
<comment type="cofactor">
    <cofactor evidence="2">
        <name>Zn(2+)</name>
        <dbReference type="ChEBI" id="CHEBI:29105"/>
    </cofactor>
</comment>
<dbReference type="Proteomes" id="UP000198935">
    <property type="component" value="Unassembled WGS sequence"/>
</dbReference>
<keyword evidence="14" id="KW-1185">Reference proteome</keyword>
<evidence type="ECO:0000259" key="12">
    <source>
        <dbReference type="Pfam" id="PF07687"/>
    </source>
</evidence>
<comment type="pathway">
    <text evidence="3">Amino-acid biosynthesis; L-lysine biosynthesis via DAP pathway; LL-2,6-diaminopimelate from (S)-tetrahydrodipicolinate (succinylase route): step 3/3.</text>
</comment>
<dbReference type="Pfam" id="PF07687">
    <property type="entry name" value="M20_dimer"/>
    <property type="match status" value="1"/>
</dbReference>
<comment type="cofactor">
    <cofactor evidence="1">
        <name>Co(2+)</name>
        <dbReference type="ChEBI" id="CHEBI:48828"/>
    </cofactor>
</comment>
<dbReference type="InterPro" id="IPR002933">
    <property type="entry name" value="Peptidase_M20"/>
</dbReference>
<dbReference type="NCBIfam" id="TIGR01910">
    <property type="entry name" value="DapE-ArgE"/>
    <property type="match status" value="1"/>
</dbReference>
<dbReference type="SUPFAM" id="SSF53187">
    <property type="entry name" value="Zn-dependent exopeptidases"/>
    <property type="match status" value="1"/>
</dbReference>
<dbReference type="Pfam" id="PF01546">
    <property type="entry name" value="Peptidase_M20"/>
    <property type="match status" value="1"/>
</dbReference>
<keyword evidence="7" id="KW-0479">Metal-binding</keyword>
<dbReference type="PANTHER" id="PTHR43808:SF32">
    <property type="entry name" value="ARGE_DAPE-RELATED DEACYLASE"/>
    <property type="match status" value="1"/>
</dbReference>
<gene>
    <name evidence="13" type="ORF">SAMN05421736_101532</name>
</gene>
<dbReference type="STRING" id="1503961.SAMN05421736_101532"/>
<dbReference type="InterPro" id="IPR036264">
    <property type="entry name" value="Bact_exopeptidase_dim_dom"/>
</dbReference>
<dbReference type="PROSITE" id="PS00759">
    <property type="entry name" value="ARGE_DAPE_CPG2_2"/>
    <property type="match status" value="1"/>
</dbReference>
<evidence type="ECO:0000313" key="14">
    <source>
        <dbReference type="Proteomes" id="UP000198935"/>
    </source>
</evidence>
<proteinExistence type="inferred from homology"/>
<dbReference type="EMBL" id="FNPI01000001">
    <property type="protein sequence ID" value="SDY16088.1"/>
    <property type="molecule type" value="Genomic_DNA"/>
</dbReference>
<evidence type="ECO:0000256" key="2">
    <source>
        <dbReference type="ARBA" id="ARBA00001947"/>
    </source>
</evidence>
<dbReference type="GO" id="GO:0046872">
    <property type="term" value="F:metal ion binding"/>
    <property type="evidence" value="ECO:0007669"/>
    <property type="project" value="UniProtKB-KW"/>
</dbReference>